<reference evidence="1" key="1">
    <citation type="submission" date="2021-02" db="EMBL/GenBank/DDBJ databases">
        <title>Comparative genomics of Ferrovum myxofaciens strains, predominant extremophile bacteria forming large biofilm stalactites in acid mine ecosystems.</title>
        <authorList>
            <person name="Burkartova K."/>
            <person name="Ridl J."/>
            <person name="Pajer P."/>
            <person name="Falteisek L."/>
        </authorList>
    </citation>
    <scope>NUCLEOTIDE SEQUENCE</scope>
    <source>
        <strain evidence="1">MI1III</strain>
    </source>
</reference>
<dbReference type="AlphaFoldDB" id="A0A9E6SYQ9"/>
<evidence type="ECO:0000313" key="1">
    <source>
        <dbReference type="EMBL" id="QWY78365.1"/>
    </source>
</evidence>
<accession>A0A9E6SYQ9</accession>
<dbReference type="RefSeq" id="WP_273145765.1">
    <property type="nucleotide sequence ID" value="NZ_CP053675.1"/>
</dbReference>
<protein>
    <submittedName>
        <fullName evidence="1">Uncharacterized protein</fullName>
    </submittedName>
</protein>
<evidence type="ECO:0000313" key="2">
    <source>
        <dbReference type="Proteomes" id="UP000683551"/>
    </source>
</evidence>
<sequence length="56" mass="6799">MNPHEIKLTRVDTEELHKYCSAPWRYHETSMKEKSQHALQVWPMLKEISGFWQRVS</sequence>
<organism evidence="1 2">
    <name type="scientific">Ferrovum myxofaciens</name>
    <dbReference type="NCBI Taxonomy" id="416213"/>
    <lineage>
        <taxon>Bacteria</taxon>
        <taxon>Pseudomonadati</taxon>
        <taxon>Pseudomonadota</taxon>
        <taxon>Betaproteobacteria</taxon>
        <taxon>Ferrovales</taxon>
        <taxon>Ferrovaceae</taxon>
        <taxon>Ferrovum</taxon>
    </lineage>
</organism>
<proteinExistence type="predicted"/>
<gene>
    <name evidence="1" type="ORF">JZL65_04625</name>
</gene>
<dbReference type="EMBL" id="CP071137">
    <property type="protein sequence ID" value="QWY78365.1"/>
    <property type="molecule type" value="Genomic_DNA"/>
</dbReference>
<dbReference type="Proteomes" id="UP000683551">
    <property type="component" value="Chromosome"/>
</dbReference>
<name>A0A9E6SYQ9_9PROT</name>